<evidence type="ECO:0000256" key="6">
    <source>
        <dbReference type="ARBA" id="ARBA00023002"/>
    </source>
</evidence>
<feature type="binding site" evidence="10">
    <location>
        <position position="381"/>
    </location>
    <ligand>
        <name>NADP(+)</name>
        <dbReference type="ChEBI" id="CHEBI:58349"/>
    </ligand>
</feature>
<evidence type="ECO:0000256" key="7">
    <source>
        <dbReference type="ARBA" id="ARBA00048933"/>
    </source>
</evidence>
<dbReference type="PRINTS" id="PR00419">
    <property type="entry name" value="ADXRDTASE"/>
</dbReference>
<dbReference type="PANTHER" id="PTHR48467:SF1">
    <property type="entry name" value="GLUTAMATE SYNTHASE 1 [NADH], CHLOROPLASTIC-LIKE"/>
    <property type="match status" value="1"/>
</dbReference>
<comment type="caution">
    <text evidence="11">The sequence shown here is derived from an EMBL/GenBank/DDBJ whole genome shotgun (WGS) entry which is preliminary data.</text>
</comment>
<comment type="catalytic activity">
    <reaction evidence="7 8">
        <text>2 reduced [adrenodoxin] + NADP(+) + H(+) = 2 oxidized [adrenodoxin] + NADPH</text>
        <dbReference type="Rhea" id="RHEA:42312"/>
        <dbReference type="Rhea" id="RHEA-COMP:9998"/>
        <dbReference type="Rhea" id="RHEA-COMP:9999"/>
        <dbReference type="ChEBI" id="CHEBI:15378"/>
        <dbReference type="ChEBI" id="CHEBI:33737"/>
        <dbReference type="ChEBI" id="CHEBI:33738"/>
        <dbReference type="ChEBI" id="CHEBI:57783"/>
        <dbReference type="ChEBI" id="CHEBI:58349"/>
        <dbReference type="EC" id="1.18.1.6"/>
    </reaction>
</comment>
<feature type="binding site" evidence="9">
    <location>
        <position position="374"/>
    </location>
    <ligand>
        <name>FAD</name>
        <dbReference type="ChEBI" id="CHEBI:57692"/>
    </ligand>
</feature>
<gene>
    <name evidence="11" type="primary">ARH1</name>
    <name evidence="11" type="ORF">N0V93_007357</name>
</gene>
<feature type="binding site" evidence="10">
    <location>
        <begin position="197"/>
        <end position="198"/>
    </location>
    <ligand>
        <name>NADP(+)</name>
        <dbReference type="ChEBI" id="CHEBI:58349"/>
    </ligand>
</feature>
<name>A0A9W9CWI8_9PEZI</name>
<dbReference type="EC" id="1.18.1.6" evidence="8"/>
<dbReference type="EMBL" id="JAPEVB010000004">
    <property type="protein sequence ID" value="KAJ4389885.1"/>
    <property type="molecule type" value="Genomic_DNA"/>
</dbReference>
<evidence type="ECO:0000256" key="9">
    <source>
        <dbReference type="PIRSR" id="PIRSR000362-1"/>
    </source>
</evidence>
<dbReference type="PIRSF" id="PIRSF000362">
    <property type="entry name" value="FNR"/>
    <property type="match status" value="1"/>
</dbReference>
<dbReference type="SUPFAM" id="SSF51971">
    <property type="entry name" value="Nucleotide-binding domain"/>
    <property type="match status" value="1"/>
</dbReference>
<organism evidence="11 12">
    <name type="scientific">Gnomoniopsis smithogilvyi</name>
    <dbReference type="NCBI Taxonomy" id="1191159"/>
    <lineage>
        <taxon>Eukaryota</taxon>
        <taxon>Fungi</taxon>
        <taxon>Dikarya</taxon>
        <taxon>Ascomycota</taxon>
        <taxon>Pezizomycotina</taxon>
        <taxon>Sordariomycetes</taxon>
        <taxon>Sordariomycetidae</taxon>
        <taxon>Diaporthales</taxon>
        <taxon>Gnomoniaceae</taxon>
        <taxon>Gnomoniopsis</taxon>
    </lineage>
</organism>
<keyword evidence="6 8" id="KW-0560">Oxidoreductase</keyword>
<protein>
    <recommendedName>
        <fullName evidence="8">NADPH:adrenodoxin oxidoreductase, mitochondrial</fullName>
        <ecNumber evidence="8">1.18.1.6</ecNumber>
    </recommendedName>
</protein>
<feature type="binding site" evidence="10">
    <location>
        <begin position="153"/>
        <end position="156"/>
    </location>
    <ligand>
        <name>NADP(+)</name>
        <dbReference type="ChEBI" id="CHEBI:58349"/>
    </ligand>
</feature>
<feature type="binding site" evidence="9">
    <location>
        <position position="38"/>
    </location>
    <ligand>
        <name>FAD</name>
        <dbReference type="ChEBI" id="CHEBI:57692"/>
    </ligand>
</feature>
<reference evidence="11" key="1">
    <citation type="submission" date="2022-10" db="EMBL/GenBank/DDBJ databases">
        <title>Tapping the CABI collections for fungal endophytes: first genome assemblies for Collariella, Neodidymelliopsis, Ascochyta clinopodiicola, Didymella pomorum, Didymosphaeria variabile, Neocosmospora piperis and Neocucurbitaria cava.</title>
        <authorList>
            <person name="Hill R."/>
        </authorList>
    </citation>
    <scope>NUCLEOTIDE SEQUENCE</scope>
    <source>
        <strain evidence="11">IMI 355082</strain>
    </source>
</reference>
<dbReference type="Proteomes" id="UP001140453">
    <property type="component" value="Unassembled WGS sequence"/>
</dbReference>
<evidence type="ECO:0000256" key="1">
    <source>
        <dbReference type="ARBA" id="ARBA00001974"/>
    </source>
</evidence>
<dbReference type="OrthoDB" id="333024at2759"/>
<evidence type="ECO:0000256" key="3">
    <source>
        <dbReference type="ARBA" id="ARBA00022630"/>
    </source>
</evidence>
<comment type="cofactor">
    <cofactor evidence="1 8 9">
        <name>FAD</name>
        <dbReference type="ChEBI" id="CHEBI:57692"/>
    </cofactor>
</comment>
<feature type="binding site" evidence="9">
    <location>
        <begin position="381"/>
        <end position="383"/>
    </location>
    <ligand>
        <name>FAD</name>
        <dbReference type="ChEBI" id="CHEBI:57692"/>
    </ligand>
</feature>
<dbReference type="GO" id="GO:0005739">
    <property type="term" value="C:mitochondrion"/>
    <property type="evidence" value="ECO:0007669"/>
    <property type="project" value="UniProtKB-SubCell"/>
</dbReference>
<dbReference type="Gene3D" id="3.40.50.720">
    <property type="entry name" value="NAD(P)-binding Rossmann-like Domain"/>
    <property type="match status" value="1"/>
</dbReference>
<accession>A0A9W9CWI8</accession>
<evidence type="ECO:0000313" key="12">
    <source>
        <dbReference type="Proteomes" id="UP001140453"/>
    </source>
</evidence>
<proteinExistence type="inferred from homology"/>
<dbReference type="AlphaFoldDB" id="A0A9W9CWI8"/>
<dbReference type="Gene3D" id="3.50.50.60">
    <property type="entry name" value="FAD/NAD(P)-binding domain"/>
    <property type="match status" value="1"/>
</dbReference>
<dbReference type="GO" id="GO:0016491">
    <property type="term" value="F:oxidoreductase activity"/>
    <property type="evidence" value="ECO:0007669"/>
    <property type="project" value="UniProtKB-KW"/>
</dbReference>
<evidence type="ECO:0000256" key="8">
    <source>
        <dbReference type="PIRNR" id="PIRNR000362"/>
    </source>
</evidence>
<feature type="binding site" evidence="9">
    <location>
        <position position="30"/>
    </location>
    <ligand>
        <name>FAD</name>
        <dbReference type="ChEBI" id="CHEBI:57692"/>
    </ligand>
</feature>
<keyword evidence="5 8" id="KW-0521">NADP</keyword>
<comment type="subcellular location">
    <subcellularLocation>
        <location evidence="8">Mitochondrion</location>
    </subcellularLocation>
</comment>
<evidence type="ECO:0000256" key="4">
    <source>
        <dbReference type="ARBA" id="ARBA00022827"/>
    </source>
</evidence>
<evidence type="ECO:0000313" key="11">
    <source>
        <dbReference type="EMBL" id="KAJ4389885.1"/>
    </source>
</evidence>
<feature type="binding site" evidence="10">
    <location>
        <position position="209"/>
    </location>
    <ligand>
        <name>NADP(+)</name>
        <dbReference type="ChEBI" id="CHEBI:58349"/>
    </ligand>
</feature>
<evidence type="ECO:0000256" key="2">
    <source>
        <dbReference type="ARBA" id="ARBA00008312"/>
    </source>
</evidence>
<dbReference type="InterPro" id="IPR036188">
    <property type="entry name" value="FAD/NAD-bd_sf"/>
</dbReference>
<sequence>MAVVGSGPAGFYTSYRVMSLINNAKIDMYEALPVPFGLVRFGVAPDHPEVKNCEDKFTEVASSPDFTFIGNVAVGHAPTHTGGQSVQLSSLLRHYDAVVFAYGASKDRALGIPGESLKRIYSAREFVGWYNGLPEFANLQPDLSHEQAVIIGQGNVALDVTRILLEDVDKLRETDIADYALEALSKSRVRDVRVVGRRGPMQAAFTIKELRELMQLPDTSFRDVEKGLIPPSLAQLERPRRRLMEVLAKGSKADSKSAAKSWSLDFCLSPSSFQPDDKDTLSVGQTTFQKTYLTDIHDPQAAVNAKGDTIDVKSPIVFRSIGYKSEPLPEFETLGVPFDERKGVIVSHGDHGRVAATVGEEPKGHFPGLYCAGWVKRGPTGVIASTMKDAFSTADAIAEDWKTNKRFLSSPNAIEGRNAESAGWDAVKSEGGGELAKCVVDWDGWLAIDRAEKGMGTAEGKRREKITAIEEMLPLAISKTS</sequence>
<feature type="binding site" evidence="9">
    <location>
        <position position="9"/>
    </location>
    <ligand>
        <name>FAD</name>
        <dbReference type="ChEBI" id="CHEBI:57692"/>
    </ligand>
</feature>
<keyword evidence="4 8" id="KW-0274">FAD</keyword>
<keyword evidence="3 8" id="KW-0285">Flavoprotein</keyword>
<evidence type="ECO:0000256" key="5">
    <source>
        <dbReference type="ARBA" id="ARBA00022857"/>
    </source>
</evidence>
<comment type="similarity">
    <text evidence="2 8">Belongs to the ferredoxin--NADP reductase type 1 family.</text>
</comment>
<dbReference type="InterPro" id="IPR055275">
    <property type="entry name" value="Ferredox_Rdtase"/>
</dbReference>
<dbReference type="InterPro" id="IPR021163">
    <property type="entry name" value="Ferredox_Rdtase_adrenod"/>
</dbReference>
<dbReference type="PANTHER" id="PTHR48467">
    <property type="entry name" value="GLUTAMATE SYNTHASE 1 [NADH], CHLOROPLASTIC-LIKE"/>
    <property type="match status" value="1"/>
</dbReference>
<evidence type="ECO:0000256" key="10">
    <source>
        <dbReference type="PIRSR" id="PIRSR000362-2"/>
    </source>
</evidence>
<keyword evidence="12" id="KW-1185">Reference proteome</keyword>
<feature type="binding site" evidence="9">
    <location>
        <position position="74"/>
    </location>
    <ligand>
        <name>FAD</name>
        <dbReference type="ChEBI" id="CHEBI:57692"/>
    </ligand>
</feature>
<keyword evidence="8" id="KW-0496">Mitochondrion</keyword>